<evidence type="ECO:0000256" key="4">
    <source>
        <dbReference type="ARBA" id="ARBA00022695"/>
    </source>
</evidence>
<comment type="caution">
    <text evidence="11">The sequence shown here is derived from an EMBL/GenBank/DDBJ whole genome shotgun (WGS) entry which is preliminary data.</text>
</comment>
<feature type="domain" description="DNA polymerase III delta subunit-like C-terminal" evidence="10">
    <location>
        <begin position="216"/>
        <end position="335"/>
    </location>
</feature>
<dbReference type="RefSeq" id="WP_163179118.1">
    <property type="nucleotide sequence ID" value="NZ_JAAIWM010000002.1"/>
</dbReference>
<evidence type="ECO:0000259" key="9">
    <source>
        <dbReference type="Pfam" id="PF06144"/>
    </source>
</evidence>
<evidence type="ECO:0000259" key="10">
    <source>
        <dbReference type="Pfam" id="PF21694"/>
    </source>
</evidence>
<dbReference type="GO" id="GO:0003887">
    <property type="term" value="F:DNA-directed DNA polymerase activity"/>
    <property type="evidence" value="ECO:0007669"/>
    <property type="project" value="UniProtKB-KW"/>
</dbReference>
<dbReference type="InterPro" id="IPR048466">
    <property type="entry name" value="DNA_pol3_delta-like_C"/>
</dbReference>
<feature type="domain" description="DNA polymerase III delta N-terminal" evidence="9">
    <location>
        <begin position="18"/>
        <end position="143"/>
    </location>
</feature>
<dbReference type="Gene3D" id="3.40.50.300">
    <property type="entry name" value="P-loop containing nucleotide triphosphate hydrolases"/>
    <property type="match status" value="1"/>
</dbReference>
<evidence type="ECO:0000256" key="8">
    <source>
        <dbReference type="ARBA" id="ARBA00049244"/>
    </source>
</evidence>
<dbReference type="SUPFAM" id="SSF48019">
    <property type="entry name" value="post-AAA+ oligomerization domain-like"/>
    <property type="match status" value="1"/>
</dbReference>
<protein>
    <recommendedName>
        <fullName evidence="2">DNA polymerase III subunit delta</fullName>
        <ecNumber evidence="1">2.7.7.7</ecNumber>
    </recommendedName>
</protein>
<dbReference type="InterPro" id="IPR010372">
    <property type="entry name" value="DNA_pol3_delta_N"/>
</dbReference>
<proteinExistence type="inferred from homology"/>
<dbReference type="GO" id="GO:0009360">
    <property type="term" value="C:DNA polymerase III complex"/>
    <property type="evidence" value="ECO:0007669"/>
    <property type="project" value="InterPro"/>
</dbReference>
<dbReference type="Proteomes" id="UP000481043">
    <property type="component" value="Unassembled WGS sequence"/>
</dbReference>
<dbReference type="PANTHER" id="PTHR34388">
    <property type="entry name" value="DNA POLYMERASE III SUBUNIT DELTA"/>
    <property type="match status" value="1"/>
</dbReference>
<keyword evidence="6" id="KW-0239">DNA-directed DNA polymerase</keyword>
<dbReference type="GO" id="GO:0006261">
    <property type="term" value="P:DNA-templated DNA replication"/>
    <property type="evidence" value="ECO:0007669"/>
    <property type="project" value="TreeGrafter"/>
</dbReference>
<dbReference type="SUPFAM" id="SSF52540">
    <property type="entry name" value="P-loop containing nucleoside triphosphate hydrolases"/>
    <property type="match status" value="1"/>
</dbReference>
<evidence type="ECO:0000256" key="2">
    <source>
        <dbReference type="ARBA" id="ARBA00017703"/>
    </source>
</evidence>
<dbReference type="AlphaFoldDB" id="A0A6M0Q5X5"/>
<dbReference type="Pfam" id="PF06144">
    <property type="entry name" value="DNA_pol3_delta"/>
    <property type="match status" value="1"/>
</dbReference>
<dbReference type="InterPro" id="IPR008921">
    <property type="entry name" value="DNA_pol3_clamp-load_cplx_C"/>
</dbReference>
<evidence type="ECO:0000256" key="1">
    <source>
        <dbReference type="ARBA" id="ARBA00012417"/>
    </source>
</evidence>
<dbReference type="Pfam" id="PF21694">
    <property type="entry name" value="DNA_pol3_delta_C"/>
    <property type="match status" value="1"/>
</dbReference>
<sequence>MNIDIHKKIKAKNFAPLYLLYGKETYFIDETIQLLIKHVLNDEERDFNLSVYDLEESPIDLAIEDAQTLPFFGDKRVVIVKNAFFLTGLKEKTKIDHNIQLLEEYIHSPSPTAIFILVVDAEKLDERKKITKLFKKEASLFEATMSDEKSLISWMQSEVKHLQVNITDDAVGLLLQYVRGTVTLLVQELNKMAMYVGPGGTITEDIVKLLSSRTIEDNIFELIDCVLSRKVSRALEIYHDLLKLNEEPIKILSLLSSQFRLLYQVKDLSKRGYSQQQIANHIKIHPYRVKLASQKATHYSNEYLLKSLDELAEMDYQIKSGQYEKKLALELFILKQVQ</sequence>
<dbReference type="InterPro" id="IPR027417">
    <property type="entry name" value="P-loop_NTPase"/>
</dbReference>
<comment type="catalytic activity">
    <reaction evidence="8">
        <text>DNA(n) + a 2'-deoxyribonucleoside 5'-triphosphate = DNA(n+1) + diphosphate</text>
        <dbReference type="Rhea" id="RHEA:22508"/>
        <dbReference type="Rhea" id="RHEA-COMP:17339"/>
        <dbReference type="Rhea" id="RHEA-COMP:17340"/>
        <dbReference type="ChEBI" id="CHEBI:33019"/>
        <dbReference type="ChEBI" id="CHEBI:61560"/>
        <dbReference type="ChEBI" id="CHEBI:173112"/>
        <dbReference type="EC" id="2.7.7.7"/>
    </reaction>
</comment>
<dbReference type="Gene3D" id="1.20.272.10">
    <property type="match status" value="1"/>
</dbReference>
<dbReference type="EMBL" id="JAAIWM010000002">
    <property type="protein sequence ID" value="NEY71683.1"/>
    <property type="molecule type" value="Genomic_DNA"/>
</dbReference>
<dbReference type="NCBIfam" id="TIGR01128">
    <property type="entry name" value="holA"/>
    <property type="match status" value="1"/>
</dbReference>
<evidence type="ECO:0000256" key="7">
    <source>
        <dbReference type="ARBA" id="ARBA00034754"/>
    </source>
</evidence>
<evidence type="ECO:0000256" key="5">
    <source>
        <dbReference type="ARBA" id="ARBA00022705"/>
    </source>
</evidence>
<keyword evidence="12" id="KW-1185">Reference proteome</keyword>
<evidence type="ECO:0000313" key="12">
    <source>
        <dbReference type="Proteomes" id="UP000481043"/>
    </source>
</evidence>
<keyword evidence="5" id="KW-0235">DNA replication</keyword>
<keyword evidence="4 11" id="KW-0548">Nucleotidyltransferase</keyword>
<evidence type="ECO:0000256" key="3">
    <source>
        <dbReference type="ARBA" id="ARBA00022679"/>
    </source>
</evidence>
<evidence type="ECO:0000313" key="11">
    <source>
        <dbReference type="EMBL" id="NEY71683.1"/>
    </source>
</evidence>
<organism evidence="11 12">
    <name type="scientific">Bacillus mesophilus</name>
    <dbReference type="NCBI Taxonomy" id="1808955"/>
    <lineage>
        <taxon>Bacteria</taxon>
        <taxon>Bacillati</taxon>
        <taxon>Bacillota</taxon>
        <taxon>Bacilli</taxon>
        <taxon>Bacillales</taxon>
        <taxon>Bacillaceae</taxon>
        <taxon>Bacillus</taxon>
    </lineage>
</organism>
<name>A0A6M0Q5X5_9BACI</name>
<dbReference type="EC" id="2.7.7.7" evidence="1"/>
<dbReference type="InterPro" id="IPR005790">
    <property type="entry name" value="DNA_polIII_delta"/>
</dbReference>
<dbReference type="PANTHER" id="PTHR34388:SF1">
    <property type="entry name" value="DNA POLYMERASE III SUBUNIT DELTA"/>
    <property type="match status" value="1"/>
</dbReference>
<dbReference type="GO" id="GO:0003677">
    <property type="term" value="F:DNA binding"/>
    <property type="evidence" value="ECO:0007669"/>
    <property type="project" value="InterPro"/>
</dbReference>
<reference evidence="11 12" key="1">
    <citation type="submission" date="2020-02" db="EMBL/GenBank/DDBJ databases">
        <title>Bacillus aquiflavi sp. nov., isolated from yellow water of strong flavor Chinese baijiu in Yibin region of China.</title>
        <authorList>
            <person name="Xie J."/>
        </authorList>
    </citation>
    <scope>NUCLEOTIDE SEQUENCE [LARGE SCALE GENOMIC DNA]</scope>
    <source>
        <strain evidence="11 12">SA4</strain>
    </source>
</reference>
<comment type="similarity">
    <text evidence="7">Belongs to the DNA polymerase HolA subunit family.</text>
</comment>
<accession>A0A6M0Q5X5</accession>
<keyword evidence="3 11" id="KW-0808">Transferase</keyword>
<dbReference type="Gene3D" id="1.10.8.60">
    <property type="match status" value="1"/>
</dbReference>
<evidence type="ECO:0000256" key="6">
    <source>
        <dbReference type="ARBA" id="ARBA00022932"/>
    </source>
</evidence>
<gene>
    <name evidence="11" type="primary">holA</name>
    <name evidence="11" type="ORF">G4D63_07980</name>
</gene>